<accession>A0A239IUZ3</accession>
<proteinExistence type="predicted"/>
<dbReference type="RefSeq" id="WP_089284710.1">
    <property type="nucleotide sequence ID" value="NZ_FZOJ01000030.1"/>
</dbReference>
<name>A0A239IUZ3_9FIRM</name>
<keyword evidence="2" id="KW-1185">Reference proteome</keyword>
<protein>
    <recommendedName>
        <fullName evidence="3">DUF1292 domain-containing protein</fullName>
    </recommendedName>
</protein>
<dbReference type="OrthoDB" id="9796509at2"/>
<evidence type="ECO:0008006" key="3">
    <source>
        <dbReference type="Google" id="ProtNLM"/>
    </source>
</evidence>
<dbReference type="AlphaFoldDB" id="A0A239IUZ3"/>
<reference evidence="2" key="1">
    <citation type="submission" date="2017-06" db="EMBL/GenBank/DDBJ databases">
        <authorList>
            <person name="Varghese N."/>
            <person name="Submissions S."/>
        </authorList>
    </citation>
    <scope>NUCLEOTIDE SEQUENCE [LARGE SCALE GENOMIC DNA]</scope>
    <source>
        <strain evidence="2">SCA</strain>
    </source>
</reference>
<dbReference type="Proteomes" id="UP000198304">
    <property type="component" value="Unassembled WGS sequence"/>
</dbReference>
<dbReference type="Pfam" id="PF06949">
    <property type="entry name" value="DUF1292"/>
    <property type="match status" value="1"/>
</dbReference>
<sequence>MGNCQNDSNCDCGHDHHEHHDHKKIYLTLVDNTQVECSVLNIFNADNKEYIAVLPNDSETALMYRFVERNGAPELSNIESNEEYEIASQAFLESMNHDEE</sequence>
<dbReference type="InterPro" id="IPR009711">
    <property type="entry name" value="UPF0473"/>
</dbReference>
<evidence type="ECO:0000313" key="1">
    <source>
        <dbReference type="EMBL" id="SNS96234.1"/>
    </source>
</evidence>
<organism evidence="1 2">
    <name type="scientific">Anaerovirgula multivorans</name>
    <dbReference type="NCBI Taxonomy" id="312168"/>
    <lineage>
        <taxon>Bacteria</taxon>
        <taxon>Bacillati</taxon>
        <taxon>Bacillota</taxon>
        <taxon>Clostridia</taxon>
        <taxon>Peptostreptococcales</taxon>
        <taxon>Natronincolaceae</taxon>
        <taxon>Anaerovirgula</taxon>
    </lineage>
</organism>
<dbReference type="EMBL" id="FZOJ01000030">
    <property type="protein sequence ID" value="SNS96234.1"/>
    <property type="molecule type" value="Genomic_DNA"/>
</dbReference>
<evidence type="ECO:0000313" key="2">
    <source>
        <dbReference type="Proteomes" id="UP000198304"/>
    </source>
</evidence>
<gene>
    <name evidence="1" type="ORF">SAMN05446037_103015</name>
</gene>